<evidence type="ECO:0000313" key="10">
    <source>
        <dbReference type="Proteomes" id="UP000812270"/>
    </source>
</evidence>
<keyword evidence="5" id="KW-0798">TonB box</keyword>
<keyword evidence="4" id="KW-1134">Transmembrane beta strand</keyword>
<dbReference type="NCBIfam" id="TIGR04056">
    <property type="entry name" value="OMP_RagA_SusC"/>
    <property type="match status" value="1"/>
</dbReference>
<dbReference type="Proteomes" id="UP000812270">
    <property type="component" value="Unassembled WGS sequence"/>
</dbReference>
<reference evidence="9" key="1">
    <citation type="submission" date="2021-06" db="EMBL/GenBank/DDBJ databases">
        <authorList>
            <person name="Huq M.A."/>
        </authorList>
    </citation>
    <scope>NUCLEOTIDE SEQUENCE</scope>
    <source>
        <strain evidence="9">MAH-26</strain>
    </source>
</reference>
<keyword evidence="10" id="KW-1185">Reference proteome</keyword>
<sequence length="1098" mass="120876">MHVTAYGTSLPKRLCPVPALRPVAWLLLGCLFMIPQILTAQKITLALRNVRVEKVFEQIEAQTGYKFFYTHEDVAPLQTVNIDAKQKDISSILDACFKNTSLSYHVDGNYITIKTTGKKAIPDPKDTIGLIEINGRVLSEKGEPIAGATIQIKGSQTFVNTDNTGNFRMEQLAKGSTLIISSVGYQPQEIKIDKPGFSHVFLKIAVAALDETIVIAYGTTTRKLNTGAVGRLTASDIGKQPVSNPLAALQGNITGLQITQSNGLPGSNFNVLIRGTNSIQSGTDPLYIIDGVPFLNNTSGFTQRSGLVANSPFNNIDPSTIESIEVLKDADATAIYGSRGANGVILITTKRAKQDGIQTDFSFTQSLSRVRNAMPIMNSATYLQMRREAFANDAVTPDASNAPDLTVWDTSRYINWKHRLIGGNAWSSNAQLQIAGGSANTKFGVGLGYLKDGTVFPDNFFDRRINGTMYVSHQSMNKKFNLQVTSSYTDEQTHLPQQDLTSFIFLPPNMYEPYDSSGNLQWQEKTGTVSVGNPLATLQQPYSTLTDRFTSSGLVSFKVLPTLTFKALLGYNQIAFQEAAYYPIASQNPDYAPQGSVSLASSTEKTWNVEPQLEYSNDHIGHKGRLTALLGTTFQQSKDNNEATDGAGYQSDLLLHSIGAAPFVTTTNASNEYRYNALFARLNYNLNSRYIVNLTGRRDGSSRFGPGKQFANFGAVGAAWIFSEEALIHDRAPFLSFGKLRGSYGITGNDKIGNYQYLDSYLITTYPYQGAPALRPARLYNPDFSWENNIKAELAMELGFCKNRILFNAAWFSNKSTNQIIGFNLPGQTGASSVLMNFPGVVSNKGWELELQTVNIRHASFEWRTFFNVSITKNKLEKFPGLENSSYANTYMIGQPLNIRIGYQFLGVNPQTGVYGYSDLNKDGILNSLDYGLIGTTDPTFYGGLANTFKYKKWQLDVRLQFVKQKGIDPVYNFYTLPGTMTNLPELLERRWQKVGDRVPYQQVTQNYASNAGQAIAYLTNSSAILTDASFVRVKNIALLYSLGSSAARHVKLSNAQVFVQAQNLFTVTKYKGLDPESQSTGSLPPLLTLAAGIKITF</sequence>
<evidence type="ECO:0000256" key="1">
    <source>
        <dbReference type="ARBA" id="ARBA00022448"/>
    </source>
</evidence>
<dbReference type="NCBIfam" id="TIGR04057">
    <property type="entry name" value="SusC_RagA_signa"/>
    <property type="match status" value="1"/>
</dbReference>
<feature type="domain" description="Secretin/TonB short N-terminal" evidence="7">
    <location>
        <begin position="65"/>
        <end position="114"/>
    </location>
</feature>
<proteinExistence type="inferred from homology"/>
<dbReference type="InterPro" id="IPR000531">
    <property type="entry name" value="Beta-barrel_TonB"/>
</dbReference>
<dbReference type="Pfam" id="PF13715">
    <property type="entry name" value="CarbopepD_reg_2"/>
    <property type="match status" value="1"/>
</dbReference>
<evidence type="ECO:0000259" key="6">
    <source>
        <dbReference type="Pfam" id="PF00593"/>
    </source>
</evidence>
<evidence type="ECO:0000256" key="3">
    <source>
        <dbReference type="ARBA" id="ARBA00023237"/>
    </source>
</evidence>
<evidence type="ECO:0000259" key="8">
    <source>
        <dbReference type="Pfam" id="PF07715"/>
    </source>
</evidence>
<dbReference type="Pfam" id="PF07660">
    <property type="entry name" value="STN"/>
    <property type="match status" value="1"/>
</dbReference>
<comment type="caution">
    <text evidence="9">The sequence shown here is derived from an EMBL/GenBank/DDBJ whole genome shotgun (WGS) entry which is preliminary data.</text>
</comment>
<keyword evidence="4" id="KW-0812">Transmembrane</keyword>
<organism evidence="9 10">
    <name type="scientific">Pinibacter aurantiacus</name>
    <dbReference type="NCBI Taxonomy" id="2851599"/>
    <lineage>
        <taxon>Bacteria</taxon>
        <taxon>Pseudomonadati</taxon>
        <taxon>Bacteroidota</taxon>
        <taxon>Chitinophagia</taxon>
        <taxon>Chitinophagales</taxon>
        <taxon>Chitinophagaceae</taxon>
        <taxon>Pinibacter</taxon>
    </lineage>
</organism>
<accession>A0A9E2W5V7</accession>
<keyword evidence="2 4" id="KW-0472">Membrane</keyword>
<dbReference type="PROSITE" id="PS52016">
    <property type="entry name" value="TONB_DEPENDENT_REC_3"/>
    <property type="match status" value="1"/>
</dbReference>
<dbReference type="GO" id="GO:0009279">
    <property type="term" value="C:cell outer membrane"/>
    <property type="evidence" value="ECO:0007669"/>
    <property type="project" value="UniProtKB-SubCell"/>
</dbReference>
<dbReference type="InterPro" id="IPR023996">
    <property type="entry name" value="TonB-dep_OMP_SusC/RagA"/>
</dbReference>
<dbReference type="InterPro" id="IPR039426">
    <property type="entry name" value="TonB-dep_rcpt-like"/>
</dbReference>
<gene>
    <name evidence="9" type="ORF">KTO63_18110</name>
</gene>
<dbReference type="AlphaFoldDB" id="A0A9E2W5V7"/>
<name>A0A9E2W5V7_9BACT</name>
<dbReference type="InterPro" id="IPR023997">
    <property type="entry name" value="TonB-dep_OMP_SusC/RagA_CS"/>
</dbReference>
<dbReference type="Pfam" id="PF07715">
    <property type="entry name" value="Plug"/>
    <property type="match status" value="1"/>
</dbReference>
<dbReference type="RefSeq" id="WP_217792944.1">
    <property type="nucleotide sequence ID" value="NZ_JAHSPG010000014.1"/>
</dbReference>
<evidence type="ECO:0000313" key="9">
    <source>
        <dbReference type="EMBL" id="MBV4359088.1"/>
    </source>
</evidence>
<keyword evidence="1 4" id="KW-0813">Transport</keyword>
<feature type="domain" description="TonB-dependent receptor-like beta-barrel" evidence="6">
    <location>
        <begin position="533"/>
        <end position="962"/>
    </location>
</feature>
<evidence type="ECO:0000259" key="7">
    <source>
        <dbReference type="Pfam" id="PF07660"/>
    </source>
</evidence>
<comment type="subcellular location">
    <subcellularLocation>
        <location evidence="4">Cell outer membrane</location>
        <topology evidence="4">Multi-pass membrane protein</topology>
    </subcellularLocation>
</comment>
<feature type="domain" description="TonB-dependent receptor plug" evidence="8">
    <location>
        <begin position="226"/>
        <end position="344"/>
    </location>
</feature>
<protein>
    <submittedName>
        <fullName evidence="9">SusC/RagA family TonB-linked outer membrane protein</fullName>
    </submittedName>
</protein>
<dbReference type="InterPro" id="IPR012910">
    <property type="entry name" value="Plug_dom"/>
</dbReference>
<comment type="similarity">
    <text evidence="4 5">Belongs to the TonB-dependent receptor family.</text>
</comment>
<evidence type="ECO:0000256" key="4">
    <source>
        <dbReference type="PROSITE-ProRule" id="PRU01360"/>
    </source>
</evidence>
<keyword evidence="3 4" id="KW-0998">Cell outer membrane</keyword>
<dbReference type="InterPro" id="IPR011662">
    <property type="entry name" value="Secretin/TonB_short_N"/>
</dbReference>
<evidence type="ECO:0000256" key="2">
    <source>
        <dbReference type="ARBA" id="ARBA00023136"/>
    </source>
</evidence>
<evidence type="ECO:0000256" key="5">
    <source>
        <dbReference type="RuleBase" id="RU003357"/>
    </source>
</evidence>
<dbReference type="EMBL" id="JAHSPG010000014">
    <property type="protein sequence ID" value="MBV4359088.1"/>
    <property type="molecule type" value="Genomic_DNA"/>
</dbReference>
<dbReference type="Pfam" id="PF00593">
    <property type="entry name" value="TonB_dep_Rec_b-barrel"/>
    <property type="match status" value="1"/>
</dbReference>